<sequence length="454" mass="53878">MSAVYWEKQGNDLLCGVHCLNSLLQGPFFNEIDLALYAQELDKQEKILLEQGGTDSKDFLEFVAGDSHNVEDGGNYSIQVLERALKRYNLKCKNVNADELIDKDLSNQTGFICHRSLHWYAIRKVDGVWYDLNSLYKTGPRHISDFYLSALLIQFQEQGQNIFLVSGDYPNNQKVLDNAEFEKHQLLILNEDIQPYKNLKKKNNIQSNKKKDNQMDEEWDEYEDFSNYDQQKSYNLRNKSQNKQVNQSKYQDEDIKGYQKQFDEMSQKKKYHENQQNKMVDEQKQNQTLSFYQKIQLINNKYKQKVEKIDNNQSNQNSFYKKLSKQQNQNSLLNDQSKQVNIGFQESKKIDNHINNKDYNQKNQNSMSDLIEIQQEQIALTIWIDSQIRYTENFHLFETIEDIHTFIKQKQRDLSHKKFILYTNVPDKMFFNNKEKFISDYGLYSGQVLHIKLV</sequence>
<comment type="subcellular location">
    <subcellularLocation>
        <location evidence="2">Nucleus</location>
    </subcellularLocation>
</comment>
<dbReference type="PANTHER" id="PTHR14159:SF0">
    <property type="entry name" value="ATAXIN-3-RELATED"/>
    <property type="match status" value="1"/>
</dbReference>
<dbReference type="InterPro" id="IPR029071">
    <property type="entry name" value="Ubiquitin-like_domsf"/>
</dbReference>
<keyword evidence="10" id="KW-0539">Nucleus</keyword>
<proteinExistence type="predicted"/>
<evidence type="ECO:0000313" key="16">
    <source>
        <dbReference type="Proteomes" id="UP000009168"/>
    </source>
</evidence>
<keyword evidence="4" id="KW-0645">Protease</keyword>
<dbReference type="PRINTS" id="PR01233">
    <property type="entry name" value="JOSEPHIN"/>
</dbReference>
<dbReference type="OrthoDB" id="10063692at2759"/>
<evidence type="ECO:0000256" key="5">
    <source>
        <dbReference type="ARBA" id="ARBA00022786"/>
    </source>
</evidence>
<evidence type="ECO:0000256" key="13">
    <source>
        <dbReference type="SAM" id="Coils"/>
    </source>
</evidence>
<dbReference type="Pfam" id="PF02099">
    <property type="entry name" value="Josephin"/>
    <property type="match status" value="1"/>
</dbReference>
<gene>
    <name evidence="15" type="ORF">TTHERM_00529980</name>
</gene>
<accession>I7MCW4</accession>
<dbReference type="Gene3D" id="3.10.20.90">
    <property type="entry name" value="Phosphatidylinositol 3-kinase Catalytic Subunit, Chain A, domain 1"/>
    <property type="match status" value="1"/>
</dbReference>
<dbReference type="RefSeq" id="XP_001032709.1">
    <property type="nucleotide sequence ID" value="XM_001032709.2"/>
</dbReference>
<dbReference type="GeneID" id="7832104"/>
<dbReference type="GO" id="GO:0005634">
    <property type="term" value="C:nucleus"/>
    <property type="evidence" value="ECO:0007669"/>
    <property type="project" value="UniProtKB-SubCell"/>
</dbReference>
<evidence type="ECO:0000256" key="2">
    <source>
        <dbReference type="ARBA" id="ARBA00004123"/>
    </source>
</evidence>
<keyword evidence="13" id="KW-0175">Coiled coil</keyword>
<reference evidence="16" key="1">
    <citation type="journal article" date="2006" name="PLoS Biol.">
        <title>Macronuclear genome sequence of the ciliate Tetrahymena thermophila, a model eukaryote.</title>
        <authorList>
            <person name="Eisen J.A."/>
            <person name="Coyne R.S."/>
            <person name="Wu M."/>
            <person name="Wu D."/>
            <person name="Thiagarajan M."/>
            <person name="Wortman J.R."/>
            <person name="Badger J.H."/>
            <person name="Ren Q."/>
            <person name="Amedeo P."/>
            <person name="Jones K.M."/>
            <person name="Tallon L.J."/>
            <person name="Delcher A.L."/>
            <person name="Salzberg S.L."/>
            <person name="Silva J.C."/>
            <person name="Haas B.J."/>
            <person name="Majoros W.H."/>
            <person name="Farzad M."/>
            <person name="Carlton J.M."/>
            <person name="Smith R.K. Jr."/>
            <person name="Garg J."/>
            <person name="Pearlman R.E."/>
            <person name="Karrer K.M."/>
            <person name="Sun L."/>
            <person name="Manning G."/>
            <person name="Elde N.C."/>
            <person name="Turkewitz A.P."/>
            <person name="Asai D.J."/>
            <person name="Wilkes D.E."/>
            <person name="Wang Y."/>
            <person name="Cai H."/>
            <person name="Collins K."/>
            <person name="Stewart B.A."/>
            <person name="Lee S.R."/>
            <person name="Wilamowska K."/>
            <person name="Weinberg Z."/>
            <person name="Ruzzo W.L."/>
            <person name="Wloga D."/>
            <person name="Gaertig J."/>
            <person name="Frankel J."/>
            <person name="Tsao C.-C."/>
            <person name="Gorovsky M.A."/>
            <person name="Keeling P.J."/>
            <person name="Waller R.F."/>
            <person name="Patron N.J."/>
            <person name="Cherry J.M."/>
            <person name="Stover N.A."/>
            <person name="Krieger C.J."/>
            <person name="del Toro C."/>
            <person name="Ryder H.F."/>
            <person name="Williamson S.C."/>
            <person name="Barbeau R.A."/>
            <person name="Hamilton E.P."/>
            <person name="Orias E."/>
        </authorList>
    </citation>
    <scope>NUCLEOTIDE SEQUENCE [LARGE SCALE GENOMIC DNA]</scope>
    <source>
        <strain evidence="16">SB210</strain>
    </source>
</reference>
<dbReference type="STRING" id="312017.I7MCW4"/>
<feature type="active site" description="Proton acceptor" evidence="11">
    <location>
        <position position="118"/>
    </location>
</feature>
<feature type="active site" evidence="11 12">
    <location>
        <position position="133"/>
    </location>
</feature>
<keyword evidence="5" id="KW-0833">Ubl conjugation pathway</keyword>
<feature type="active site" evidence="12">
    <location>
        <position position="15"/>
    </location>
</feature>
<dbReference type="Gene3D" id="3.90.70.40">
    <property type="match status" value="1"/>
</dbReference>
<dbReference type="FunCoup" id="I7MCW4">
    <property type="interactions" value="48"/>
</dbReference>
<dbReference type="PANTHER" id="PTHR14159">
    <property type="entry name" value="ATAXIN-3-RELATED"/>
    <property type="match status" value="1"/>
</dbReference>
<evidence type="ECO:0000256" key="1">
    <source>
        <dbReference type="ARBA" id="ARBA00000707"/>
    </source>
</evidence>
<dbReference type="SMART" id="SM01246">
    <property type="entry name" value="Josephin"/>
    <property type="match status" value="1"/>
</dbReference>
<evidence type="ECO:0000256" key="8">
    <source>
        <dbReference type="ARBA" id="ARBA00023015"/>
    </source>
</evidence>
<dbReference type="InterPro" id="IPR033865">
    <property type="entry name" value="Ataxin-3"/>
</dbReference>
<dbReference type="InParanoid" id="I7MCW4"/>
<dbReference type="KEGG" id="tet:TTHERM_00529980"/>
<feature type="active site" description="Nucleophile" evidence="11">
    <location>
        <position position="15"/>
    </location>
</feature>
<protein>
    <recommendedName>
        <fullName evidence="3">ubiquitinyl hydrolase 1</fullName>
        <ecNumber evidence="3">3.4.19.12</ecNumber>
    </recommendedName>
</protein>
<keyword evidence="6 12" id="KW-0378">Hydrolase</keyword>
<feature type="coiled-coil region" evidence="13">
    <location>
        <begin position="255"/>
        <end position="312"/>
    </location>
</feature>
<evidence type="ECO:0000256" key="7">
    <source>
        <dbReference type="ARBA" id="ARBA00022807"/>
    </source>
</evidence>
<dbReference type="AlphaFoldDB" id="I7MCW4"/>
<keyword evidence="7" id="KW-0788">Thiol protease</keyword>
<keyword evidence="8" id="KW-0805">Transcription regulation</keyword>
<dbReference type="Proteomes" id="UP000009168">
    <property type="component" value="Unassembled WGS sequence"/>
</dbReference>
<name>I7MCW4_TETTS</name>
<feature type="active site" evidence="12">
    <location>
        <position position="118"/>
    </location>
</feature>
<comment type="catalytic activity">
    <reaction evidence="1">
        <text>Thiol-dependent hydrolysis of ester, thioester, amide, peptide and isopeptide bonds formed by the C-terminal Gly of ubiquitin (a 76-residue protein attached to proteins as an intracellular targeting signal).</text>
        <dbReference type="EC" id="3.4.19.12"/>
    </reaction>
</comment>
<dbReference type="EC" id="3.4.19.12" evidence="3"/>
<dbReference type="PROSITE" id="PS50957">
    <property type="entry name" value="JOSEPHIN"/>
    <property type="match status" value="1"/>
</dbReference>
<evidence type="ECO:0000256" key="11">
    <source>
        <dbReference type="PIRSR" id="PIRSR633865-1"/>
    </source>
</evidence>
<evidence type="ECO:0000256" key="3">
    <source>
        <dbReference type="ARBA" id="ARBA00012759"/>
    </source>
</evidence>
<dbReference type="GO" id="GO:0004843">
    <property type="term" value="F:cysteine-type deubiquitinase activity"/>
    <property type="evidence" value="ECO:0007669"/>
    <property type="project" value="UniProtKB-EC"/>
</dbReference>
<dbReference type="GO" id="GO:0006508">
    <property type="term" value="P:proteolysis"/>
    <property type="evidence" value="ECO:0007669"/>
    <property type="project" value="UniProtKB-KW"/>
</dbReference>
<dbReference type="Gene3D" id="1.10.287.10">
    <property type="entry name" value="S15/NS1, RNA-binding"/>
    <property type="match status" value="1"/>
</dbReference>
<dbReference type="SUPFAM" id="SSF54236">
    <property type="entry name" value="Ubiquitin-like"/>
    <property type="match status" value="1"/>
</dbReference>
<dbReference type="GO" id="GO:0016579">
    <property type="term" value="P:protein deubiquitination"/>
    <property type="evidence" value="ECO:0007669"/>
    <property type="project" value="InterPro"/>
</dbReference>
<evidence type="ECO:0000256" key="12">
    <source>
        <dbReference type="PROSITE-ProRule" id="PRU00331"/>
    </source>
</evidence>
<keyword evidence="9" id="KW-0804">Transcription</keyword>
<dbReference type="InterPro" id="IPR006155">
    <property type="entry name" value="Josephin"/>
</dbReference>
<evidence type="ECO:0000256" key="10">
    <source>
        <dbReference type="ARBA" id="ARBA00023242"/>
    </source>
</evidence>
<evidence type="ECO:0000256" key="9">
    <source>
        <dbReference type="ARBA" id="ARBA00023163"/>
    </source>
</evidence>
<evidence type="ECO:0000313" key="15">
    <source>
        <dbReference type="EMBL" id="EAR85046.1"/>
    </source>
</evidence>
<evidence type="ECO:0000256" key="4">
    <source>
        <dbReference type="ARBA" id="ARBA00022670"/>
    </source>
</evidence>
<keyword evidence="16" id="KW-1185">Reference proteome</keyword>
<evidence type="ECO:0000256" key="6">
    <source>
        <dbReference type="ARBA" id="ARBA00022801"/>
    </source>
</evidence>
<evidence type="ECO:0000259" key="14">
    <source>
        <dbReference type="PROSITE" id="PS50957"/>
    </source>
</evidence>
<dbReference type="eggNOG" id="KOG2935">
    <property type="taxonomic scope" value="Eukaryota"/>
</dbReference>
<dbReference type="EMBL" id="GG662522">
    <property type="protein sequence ID" value="EAR85046.1"/>
    <property type="molecule type" value="Genomic_DNA"/>
</dbReference>
<dbReference type="HOGENOM" id="CLU_603413_0_0_1"/>
<feature type="domain" description="Josephin" evidence="14">
    <location>
        <begin position="1"/>
        <end position="180"/>
    </location>
</feature>
<organism evidence="15 16">
    <name type="scientific">Tetrahymena thermophila (strain SB210)</name>
    <dbReference type="NCBI Taxonomy" id="312017"/>
    <lineage>
        <taxon>Eukaryota</taxon>
        <taxon>Sar</taxon>
        <taxon>Alveolata</taxon>
        <taxon>Ciliophora</taxon>
        <taxon>Intramacronucleata</taxon>
        <taxon>Oligohymenophorea</taxon>
        <taxon>Hymenostomatida</taxon>
        <taxon>Tetrahymenina</taxon>
        <taxon>Tetrahymenidae</taxon>
        <taxon>Tetrahymena</taxon>
    </lineage>
</organism>